<evidence type="ECO:0000313" key="3">
    <source>
        <dbReference type="WBParaSite" id="maker-uti_cns_0012044-snap-gene-0.3-mRNA-1"/>
    </source>
</evidence>
<protein>
    <submittedName>
        <fullName evidence="3">DUF4749 domain-containing protein</fullName>
    </submittedName>
</protein>
<proteinExistence type="predicted"/>
<feature type="region of interest" description="Disordered" evidence="1">
    <location>
        <begin position="199"/>
        <end position="226"/>
    </location>
</feature>
<accession>A0A1I8IEU2</accession>
<sequence>YCLGVLIGCCKVCFKPVRMGSKKDVQKARREKRADRDLSTANCQIGSSGMAAVSTGFVGAMRFEFLAHERDRLEKDKFKEHLTAPQRRSPVLLDSEKPDEEQFRTELWPADPGQLVWLKQSVDHVEPRPVRPASRHKLLVLRSPARPQPEWLLGWQPEPLPPTDRCVPAADGNPLRLLSHPSTRCEDWSTLRQLLPSRGRPVRTSWQRSWDQPGGNPAPPVASGRPATSFPRLRSEMTSFCDAMFVNDKDFWNR</sequence>
<evidence type="ECO:0000313" key="2">
    <source>
        <dbReference type="Proteomes" id="UP000095280"/>
    </source>
</evidence>
<evidence type="ECO:0000256" key="1">
    <source>
        <dbReference type="SAM" id="MobiDB-lite"/>
    </source>
</evidence>
<reference evidence="3" key="1">
    <citation type="submission" date="2016-11" db="UniProtKB">
        <authorList>
            <consortium name="WormBaseParasite"/>
        </authorList>
    </citation>
    <scope>IDENTIFICATION</scope>
</reference>
<dbReference type="Proteomes" id="UP000095280">
    <property type="component" value="Unplaced"/>
</dbReference>
<dbReference type="AlphaFoldDB" id="A0A1I8IEU2"/>
<organism evidence="2 3">
    <name type="scientific">Macrostomum lignano</name>
    <dbReference type="NCBI Taxonomy" id="282301"/>
    <lineage>
        <taxon>Eukaryota</taxon>
        <taxon>Metazoa</taxon>
        <taxon>Spiralia</taxon>
        <taxon>Lophotrochozoa</taxon>
        <taxon>Platyhelminthes</taxon>
        <taxon>Rhabditophora</taxon>
        <taxon>Macrostomorpha</taxon>
        <taxon>Macrostomida</taxon>
        <taxon>Macrostomidae</taxon>
        <taxon>Macrostomum</taxon>
    </lineage>
</organism>
<dbReference type="WBParaSite" id="maker-uti_cns_0012044-snap-gene-0.3-mRNA-1">
    <property type="protein sequence ID" value="maker-uti_cns_0012044-snap-gene-0.3-mRNA-1"/>
    <property type="gene ID" value="maker-uti_cns_0012044-snap-gene-0.3"/>
</dbReference>
<name>A0A1I8IEU2_9PLAT</name>
<keyword evidence="2" id="KW-1185">Reference proteome</keyword>